<dbReference type="InterPro" id="IPR011050">
    <property type="entry name" value="Pectin_lyase_fold/virulence"/>
</dbReference>
<feature type="signal peptide" evidence="1">
    <location>
        <begin position="1"/>
        <end position="21"/>
    </location>
</feature>
<gene>
    <name evidence="2" type="ORF">RM540_04075</name>
</gene>
<keyword evidence="3" id="KW-1185">Reference proteome</keyword>
<dbReference type="Proteomes" id="UP001267426">
    <property type="component" value="Unassembled WGS sequence"/>
</dbReference>
<evidence type="ECO:0000313" key="2">
    <source>
        <dbReference type="EMBL" id="MDT0630917.1"/>
    </source>
</evidence>
<dbReference type="RefSeq" id="WP_311662254.1">
    <property type="nucleotide sequence ID" value="NZ_JAVRHT010000006.1"/>
</dbReference>
<dbReference type="Gene3D" id="2.160.20.10">
    <property type="entry name" value="Single-stranded right-handed beta-helix, Pectin lyase-like"/>
    <property type="match status" value="2"/>
</dbReference>
<dbReference type="EMBL" id="JAVRHT010000006">
    <property type="protein sequence ID" value="MDT0630917.1"/>
    <property type="molecule type" value="Genomic_DNA"/>
</dbReference>
<dbReference type="InterPro" id="IPR012334">
    <property type="entry name" value="Pectin_lyas_fold"/>
</dbReference>
<reference evidence="2 3" key="1">
    <citation type="submission" date="2023-09" db="EMBL/GenBank/DDBJ databases">
        <authorList>
            <person name="Rey-Velasco X."/>
        </authorList>
    </citation>
    <scope>NUCLEOTIDE SEQUENCE [LARGE SCALE GENOMIC DNA]</scope>
    <source>
        <strain evidence="2 3">F394</strain>
    </source>
</reference>
<name>A0ABU3BNN4_9BACT</name>
<feature type="chain" id="PRO_5047062888" description="Pectate lyase superfamily protein" evidence="1">
    <location>
        <begin position="22"/>
        <end position="562"/>
    </location>
</feature>
<protein>
    <recommendedName>
        <fullName evidence="4">Pectate lyase superfamily protein</fullName>
    </recommendedName>
</protein>
<sequence length="562" mass="61323">MTRPAPLAAVLLVALTSSAAAQEAWTPEILSDAVQDEHYLPDFSYAGYRWGEEPLPERFDGHAVLDAAAYGAVPDDGDDDTASLRAAFAAAHDTDGPVLVRLPAGRLVLTDILYIERSDFVLQGAGGGADGTTLYMPAPLGALPTPAPMAELEEYLVSNDKRQRERDRGIDEPYSLYSWSGGYIWTNTPGGRGKPYLARYDREPATLATGLSGARGTHVVTAEGGADVAPGQIIQVNWFNREGPDGSLLDYLYAGRAGDLAIGERHWESPDMPLTRQEVTVLAVDGDRVTIKEPLLHDLRPAWTPTLTAWEPITEVGIEGIRFEFLYDEYNVHHVEPGNNAVYLTNTAHSWVRDVDVVNGDSGILTDVCSNVTIEDVGVYGRTYHYGVHMGDCYNVLARDVYVAAPVVHTFTFNTGSRMCVYTHSTATDGPVLDQHSGLNYQNLFDDLVLYLDDPEHGPITGGGASYWKPSHAAYPVLWNVRFEFLYPEPLYSGGGAVAVEGLDDGPAARIVGLRANRPITLSYGPDAYVEGLNRPEIAVPSLYEYQLRRRLAHEAADRSTP</sequence>
<dbReference type="SUPFAM" id="SSF51126">
    <property type="entry name" value="Pectin lyase-like"/>
    <property type="match status" value="1"/>
</dbReference>
<evidence type="ECO:0000313" key="3">
    <source>
        <dbReference type="Proteomes" id="UP001267426"/>
    </source>
</evidence>
<proteinExistence type="predicted"/>
<comment type="caution">
    <text evidence="2">The sequence shown here is derived from an EMBL/GenBank/DDBJ whole genome shotgun (WGS) entry which is preliminary data.</text>
</comment>
<evidence type="ECO:0008006" key="4">
    <source>
        <dbReference type="Google" id="ProtNLM"/>
    </source>
</evidence>
<keyword evidence="1" id="KW-0732">Signal</keyword>
<evidence type="ECO:0000256" key="1">
    <source>
        <dbReference type="SAM" id="SignalP"/>
    </source>
</evidence>
<organism evidence="2 3">
    <name type="scientific">Rubrivirga litoralis</name>
    <dbReference type="NCBI Taxonomy" id="3075598"/>
    <lineage>
        <taxon>Bacteria</taxon>
        <taxon>Pseudomonadati</taxon>
        <taxon>Rhodothermota</taxon>
        <taxon>Rhodothermia</taxon>
        <taxon>Rhodothermales</taxon>
        <taxon>Rubricoccaceae</taxon>
        <taxon>Rubrivirga</taxon>
    </lineage>
</organism>
<accession>A0ABU3BNN4</accession>